<evidence type="ECO:0000313" key="2">
    <source>
        <dbReference type="Proteomes" id="UP001500665"/>
    </source>
</evidence>
<comment type="caution">
    <text evidence="1">The sequence shown here is derived from an EMBL/GenBank/DDBJ whole genome shotgun (WGS) entry which is preliminary data.</text>
</comment>
<dbReference type="RefSeq" id="WP_344246987.1">
    <property type="nucleotide sequence ID" value="NZ_BAAAHH010000055.1"/>
</dbReference>
<organism evidence="1 2">
    <name type="scientific">Actinocorallia libanotica</name>
    <dbReference type="NCBI Taxonomy" id="46162"/>
    <lineage>
        <taxon>Bacteria</taxon>
        <taxon>Bacillati</taxon>
        <taxon>Actinomycetota</taxon>
        <taxon>Actinomycetes</taxon>
        <taxon>Streptosporangiales</taxon>
        <taxon>Thermomonosporaceae</taxon>
        <taxon>Actinocorallia</taxon>
    </lineage>
</organism>
<protein>
    <submittedName>
        <fullName evidence="1">Uncharacterized protein</fullName>
    </submittedName>
</protein>
<gene>
    <name evidence="1" type="ORF">GCM10009550_73390</name>
</gene>
<evidence type="ECO:0000313" key="1">
    <source>
        <dbReference type="EMBL" id="GAA0968280.1"/>
    </source>
</evidence>
<dbReference type="EMBL" id="BAAAHH010000055">
    <property type="protein sequence ID" value="GAA0968280.1"/>
    <property type="molecule type" value="Genomic_DNA"/>
</dbReference>
<dbReference type="Proteomes" id="UP001500665">
    <property type="component" value="Unassembled WGS sequence"/>
</dbReference>
<reference evidence="2" key="1">
    <citation type="journal article" date="2019" name="Int. J. Syst. Evol. Microbiol.">
        <title>The Global Catalogue of Microorganisms (GCM) 10K type strain sequencing project: providing services to taxonomists for standard genome sequencing and annotation.</title>
        <authorList>
            <consortium name="The Broad Institute Genomics Platform"/>
            <consortium name="The Broad Institute Genome Sequencing Center for Infectious Disease"/>
            <person name="Wu L."/>
            <person name="Ma J."/>
        </authorList>
    </citation>
    <scope>NUCLEOTIDE SEQUENCE [LARGE SCALE GENOMIC DNA]</scope>
    <source>
        <strain evidence="2">JCM 10696</strain>
    </source>
</reference>
<sequence>MEEIPPLFSKTGLVYQHGTKGDRYGMKCTCTTCRAFAADYQREWRRKRAEERNSSGKLLKTDIWRRDGTEFLGTITVTALFIWLRT</sequence>
<accession>A0ABP4CG93</accession>
<keyword evidence="2" id="KW-1185">Reference proteome</keyword>
<name>A0ABP4CG93_9ACTN</name>
<proteinExistence type="predicted"/>